<dbReference type="PANTHER" id="PTHR30153:SF2">
    <property type="entry name" value="REPLICATIVE DNA HELICASE"/>
    <property type="match status" value="1"/>
</dbReference>
<dbReference type="GO" id="GO:0005829">
    <property type="term" value="C:cytosol"/>
    <property type="evidence" value="ECO:0007669"/>
    <property type="project" value="TreeGrafter"/>
</dbReference>
<reference evidence="2" key="1">
    <citation type="submission" date="2020-03" db="EMBL/GenBank/DDBJ databases">
        <title>The deep terrestrial virosphere.</title>
        <authorList>
            <person name="Holmfeldt K."/>
            <person name="Nilsson E."/>
            <person name="Simone D."/>
            <person name="Lopez-Fernandez M."/>
            <person name="Wu X."/>
            <person name="de Brujin I."/>
            <person name="Lundin D."/>
            <person name="Andersson A."/>
            <person name="Bertilsson S."/>
            <person name="Dopson M."/>
        </authorList>
    </citation>
    <scope>NUCLEOTIDE SEQUENCE</scope>
    <source>
        <strain evidence="2">MM415A05076</strain>
    </source>
</reference>
<evidence type="ECO:0000313" key="2">
    <source>
        <dbReference type="EMBL" id="QJA69091.1"/>
    </source>
</evidence>
<dbReference type="Gene3D" id="3.40.50.300">
    <property type="entry name" value="P-loop containing nucleotide triphosphate hydrolases"/>
    <property type="match status" value="1"/>
</dbReference>
<gene>
    <name evidence="2" type="ORF">MM415A05076_0011</name>
</gene>
<dbReference type="GO" id="GO:0006260">
    <property type="term" value="P:DNA replication"/>
    <property type="evidence" value="ECO:0007669"/>
    <property type="project" value="InterPro"/>
</dbReference>
<feature type="domain" description="SF4 helicase" evidence="1">
    <location>
        <begin position="163"/>
        <end position="429"/>
    </location>
</feature>
<feature type="non-terminal residue" evidence="2">
    <location>
        <position position="439"/>
    </location>
</feature>
<dbReference type="SUPFAM" id="SSF52540">
    <property type="entry name" value="P-loop containing nucleoside triphosphate hydrolases"/>
    <property type="match status" value="1"/>
</dbReference>
<dbReference type="GO" id="GO:0005524">
    <property type="term" value="F:ATP binding"/>
    <property type="evidence" value="ECO:0007669"/>
    <property type="project" value="InterPro"/>
</dbReference>
<accession>A0A6M3JJ59</accession>
<dbReference type="GO" id="GO:0003678">
    <property type="term" value="F:DNA helicase activity"/>
    <property type="evidence" value="ECO:0007669"/>
    <property type="project" value="InterPro"/>
</dbReference>
<name>A0A6M3JJ59_9ZZZZ</name>
<organism evidence="2">
    <name type="scientific">viral metagenome</name>
    <dbReference type="NCBI Taxonomy" id="1070528"/>
    <lineage>
        <taxon>unclassified sequences</taxon>
        <taxon>metagenomes</taxon>
        <taxon>organismal metagenomes</taxon>
    </lineage>
</organism>
<protein>
    <recommendedName>
        <fullName evidence="1">SF4 helicase domain-containing protein</fullName>
    </recommendedName>
</protein>
<dbReference type="Pfam" id="PF03796">
    <property type="entry name" value="DnaB_C"/>
    <property type="match status" value="1"/>
</dbReference>
<proteinExistence type="predicted"/>
<dbReference type="InterPro" id="IPR027417">
    <property type="entry name" value="P-loop_NTPase"/>
</dbReference>
<evidence type="ECO:0000259" key="1">
    <source>
        <dbReference type="PROSITE" id="PS51199"/>
    </source>
</evidence>
<dbReference type="AlphaFoldDB" id="A0A6M3JJ59"/>
<dbReference type="PROSITE" id="PS51199">
    <property type="entry name" value="SF4_HELICASE"/>
    <property type="match status" value="1"/>
</dbReference>
<dbReference type="PANTHER" id="PTHR30153">
    <property type="entry name" value="REPLICATIVE DNA HELICASE DNAB"/>
    <property type="match status" value="1"/>
</dbReference>
<sequence>MNSEQEIEYRILSYLRRKVNYYKYKGLLHDYFFQVEATRQIFSLISEYFMSTDTKRKLTISNLKLLVYQKIRNTDLKNECISLSNSIRHYKTIDNEVVEETIRDFARRQIVRKAILTGLEELDKPNPNFSLVYEHIEKAMLISSKGEKEFYSYFSDPEARVTEEREEDVIGTNIAPLDQALDGGNRKGEMVVVLAPPERGKTLTLVNFGVAALYQGLTVGYITLELAERRIARRFDLRLTGRPIELLRKDPGRIKNPLAALHKTGCDLVIKDYSAEDPRVEDIRAFIINYQNKTKKKFDLIIIDYADLISPTRAHKTERFGIKEVYTNLRRMANELKVPLLTASQANRKSTGKLVVTMEDFAEDFAKAAIADVVIAICQTKEELEEDMGRLYIAKNRSTGRHPIIRMTMKPKTMFLGEFRKMIESRESENKHKSVAERI</sequence>
<dbReference type="EMBL" id="MT141676">
    <property type="protein sequence ID" value="QJA69091.1"/>
    <property type="molecule type" value="Genomic_DNA"/>
</dbReference>
<dbReference type="InterPro" id="IPR007694">
    <property type="entry name" value="DNA_helicase_DnaB-like_C"/>
</dbReference>